<keyword evidence="3" id="KW-1185">Reference proteome</keyword>
<dbReference type="CDD" id="cd04301">
    <property type="entry name" value="NAT_SF"/>
    <property type="match status" value="1"/>
</dbReference>
<protein>
    <submittedName>
        <fullName evidence="2">GNAT family N-acetyltransferase</fullName>
    </submittedName>
</protein>
<dbReference type="RefSeq" id="WP_142766595.1">
    <property type="nucleotide sequence ID" value="NZ_CP041356.1"/>
</dbReference>
<feature type="domain" description="N-acetyltransferase" evidence="1">
    <location>
        <begin position="11"/>
        <end position="149"/>
    </location>
</feature>
<reference evidence="2 3" key="1">
    <citation type="submission" date="2019-07" db="EMBL/GenBank/DDBJ databases">
        <title>Genome sequencing of KACC 19320.</title>
        <authorList>
            <person name="Heo J."/>
            <person name="Kim S.-J."/>
            <person name="Kim J.-S."/>
            <person name="Hong S.-B."/>
            <person name="Kwon S.-W."/>
        </authorList>
    </citation>
    <scope>NUCLEOTIDE SEQUENCE [LARGE SCALE GENOMIC DNA]</scope>
    <source>
        <strain evidence="2 3">KACC 19320</strain>
    </source>
</reference>
<accession>A0A514Z8W1</accession>
<dbReference type="EMBL" id="CP041356">
    <property type="protein sequence ID" value="QDK71025.1"/>
    <property type="molecule type" value="Genomic_DNA"/>
</dbReference>
<dbReference type="Gene3D" id="3.40.630.30">
    <property type="match status" value="1"/>
</dbReference>
<gene>
    <name evidence="2" type="ORF">FLP15_07460</name>
</gene>
<dbReference type="PROSITE" id="PS51186">
    <property type="entry name" value="GNAT"/>
    <property type="match status" value="1"/>
</dbReference>
<organism evidence="2 3">
    <name type="scientific">Lactococcus protaetiae</name>
    <dbReference type="NCBI Taxonomy" id="2592653"/>
    <lineage>
        <taxon>Bacteria</taxon>
        <taxon>Bacillati</taxon>
        <taxon>Bacillota</taxon>
        <taxon>Bacilli</taxon>
        <taxon>Lactobacillales</taxon>
        <taxon>Streptococcaceae</taxon>
        <taxon>Lactococcus</taxon>
    </lineage>
</organism>
<evidence type="ECO:0000313" key="2">
    <source>
        <dbReference type="EMBL" id="QDK71025.1"/>
    </source>
</evidence>
<dbReference type="InterPro" id="IPR000182">
    <property type="entry name" value="GNAT_dom"/>
</dbReference>
<dbReference type="OrthoDB" id="9805924at2"/>
<dbReference type="GO" id="GO:0016747">
    <property type="term" value="F:acyltransferase activity, transferring groups other than amino-acyl groups"/>
    <property type="evidence" value="ECO:0007669"/>
    <property type="project" value="InterPro"/>
</dbReference>
<dbReference type="InterPro" id="IPR016181">
    <property type="entry name" value="Acyl_CoA_acyltransferase"/>
</dbReference>
<name>A0A514Z8W1_9LACT</name>
<dbReference type="AlphaFoldDB" id="A0A514Z8W1"/>
<dbReference type="Proteomes" id="UP000315128">
    <property type="component" value="Chromosome"/>
</dbReference>
<proteinExistence type="predicted"/>
<keyword evidence="2" id="KW-0808">Transferase</keyword>
<dbReference type="SUPFAM" id="SSF55729">
    <property type="entry name" value="Acyl-CoA N-acyltransferases (Nat)"/>
    <property type="match status" value="1"/>
</dbReference>
<dbReference type="Pfam" id="PF00583">
    <property type="entry name" value="Acetyltransf_1"/>
    <property type="match status" value="1"/>
</dbReference>
<sequence>MKIIKAISEQLIIKELAQAEFEQAYPLVHQLRQALPLTDFLSVTAQMQGYRAFVLMDSDKADKIVAYAGFAEQLNLYEGRHIFVYELVTDEVVRSQGYGKMLLSALTEEGKRLGCEMLVLTSGLQRVDAHRFYENNGLTKTSFVFRKEL</sequence>
<evidence type="ECO:0000313" key="3">
    <source>
        <dbReference type="Proteomes" id="UP000315128"/>
    </source>
</evidence>
<evidence type="ECO:0000259" key="1">
    <source>
        <dbReference type="PROSITE" id="PS51186"/>
    </source>
</evidence>
<dbReference type="KEGG" id="lack:FLP15_07460"/>